<dbReference type="EMBL" id="JBBNAE010000008">
    <property type="protein sequence ID" value="KAK9103778.1"/>
    <property type="molecule type" value="Genomic_DNA"/>
</dbReference>
<dbReference type="InterPro" id="IPR000719">
    <property type="entry name" value="Prot_kinase_dom"/>
</dbReference>
<keyword evidence="9 17" id="KW-0067">ATP-binding</keyword>
<evidence type="ECO:0000256" key="12">
    <source>
        <dbReference type="ARBA" id="ARBA00023157"/>
    </source>
</evidence>
<dbReference type="Gene3D" id="1.10.510.10">
    <property type="entry name" value="Transferase(Phosphotransferase) domain 1"/>
    <property type="match status" value="1"/>
</dbReference>
<comment type="subcellular location">
    <subcellularLocation>
        <location evidence="1">Membrane</location>
        <topology evidence="1">Single-pass type I membrane protein</topology>
    </subcellularLocation>
</comment>
<dbReference type="GO" id="GO:0048544">
    <property type="term" value="P:recognition of pollen"/>
    <property type="evidence" value="ECO:0007669"/>
    <property type="project" value="InterPro"/>
</dbReference>
<evidence type="ECO:0000256" key="1">
    <source>
        <dbReference type="ARBA" id="ARBA00004479"/>
    </source>
</evidence>
<evidence type="ECO:0000256" key="18">
    <source>
        <dbReference type="PROSITE-ProRule" id="PRU10141"/>
    </source>
</evidence>
<dbReference type="CDD" id="cd00028">
    <property type="entry name" value="B_lectin"/>
    <property type="match status" value="1"/>
</dbReference>
<keyword evidence="4 17" id="KW-0808">Transferase</keyword>
<gene>
    <name evidence="23" type="ORF">Sjap_021032</name>
</gene>
<evidence type="ECO:0000256" key="13">
    <source>
        <dbReference type="ARBA" id="ARBA00023170"/>
    </source>
</evidence>
<evidence type="ECO:0000256" key="7">
    <source>
        <dbReference type="ARBA" id="ARBA00022741"/>
    </source>
</evidence>
<dbReference type="SUPFAM" id="SSF51110">
    <property type="entry name" value="alpha-D-mannose-specific plant lectins"/>
    <property type="match status" value="1"/>
</dbReference>
<dbReference type="PROSITE" id="PS50927">
    <property type="entry name" value="BULB_LECTIN"/>
    <property type="match status" value="1"/>
</dbReference>
<dbReference type="InterPro" id="IPR001480">
    <property type="entry name" value="Bulb-type_lectin_dom"/>
</dbReference>
<evidence type="ECO:0000256" key="5">
    <source>
        <dbReference type="ARBA" id="ARBA00022692"/>
    </source>
</evidence>
<comment type="catalytic activity">
    <reaction evidence="15 17">
        <text>L-threonyl-[protein] + ATP = O-phospho-L-threonyl-[protein] + ADP + H(+)</text>
        <dbReference type="Rhea" id="RHEA:46608"/>
        <dbReference type="Rhea" id="RHEA-COMP:11060"/>
        <dbReference type="Rhea" id="RHEA-COMP:11605"/>
        <dbReference type="ChEBI" id="CHEBI:15378"/>
        <dbReference type="ChEBI" id="CHEBI:30013"/>
        <dbReference type="ChEBI" id="CHEBI:30616"/>
        <dbReference type="ChEBI" id="CHEBI:61977"/>
        <dbReference type="ChEBI" id="CHEBI:456216"/>
        <dbReference type="EC" id="2.7.11.1"/>
    </reaction>
</comment>
<evidence type="ECO:0000256" key="6">
    <source>
        <dbReference type="ARBA" id="ARBA00022729"/>
    </source>
</evidence>
<keyword evidence="5 19" id="KW-0812">Transmembrane</keyword>
<comment type="caution">
    <text evidence="23">The sequence shown here is derived from an EMBL/GenBank/DDBJ whole genome shotgun (WGS) entry which is preliminary data.</text>
</comment>
<dbReference type="SMART" id="SM00220">
    <property type="entry name" value="S_TKc"/>
    <property type="match status" value="1"/>
</dbReference>
<keyword evidence="10 19" id="KW-1133">Transmembrane helix</keyword>
<dbReference type="GO" id="GO:0016020">
    <property type="term" value="C:membrane"/>
    <property type="evidence" value="ECO:0007669"/>
    <property type="project" value="UniProtKB-SubCell"/>
</dbReference>
<keyword evidence="8 17" id="KW-0418">Kinase</keyword>
<comment type="similarity">
    <text evidence="17">Belongs to the protein kinase superfamily. Ser/Thr protein kinase family.</text>
</comment>
<dbReference type="InterPro" id="IPR000858">
    <property type="entry name" value="S_locus_glycoprot_dom"/>
</dbReference>
<dbReference type="GO" id="GO:0004674">
    <property type="term" value="F:protein serine/threonine kinase activity"/>
    <property type="evidence" value="ECO:0007669"/>
    <property type="project" value="UniProtKB-KW"/>
</dbReference>
<evidence type="ECO:0000256" key="8">
    <source>
        <dbReference type="ARBA" id="ARBA00022777"/>
    </source>
</evidence>
<evidence type="ECO:0000256" key="2">
    <source>
        <dbReference type="ARBA" id="ARBA00022527"/>
    </source>
</evidence>
<dbReference type="Proteomes" id="UP001417504">
    <property type="component" value="Unassembled WGS sequence"/>
</dbReference>
<dbReference type="AlphaFoldDB" id="A0AAP0F965"/>
<dbReference type="Pfam" id="PF01453">
    <property type="entry name" value="B_lectin"/>
    <property type="match status" value="1"/>
</dbReference>
<dbReference type="InterPro" id="IPR036426">
    <property type="entry name" value="Bulb-type_lectin_dom_sf"/>
</dbReference>
<evidence type="ECO:0000256" key="11">
    <source>
        <dbReference type="ARBA" id="ARBA00023136"/>
    </source>
</evidence>
<sequence>MAFISCFGLIVSLLWGFSAKSLMSCSASQIMLGSKLIAGANQAWISANRTFAFGFTPNESKDLFYLSIWYNELPGDRVEVWTANRNCPVRKDATMELDTTGNLLLSERGAAVWSSNTSARGVAGGHISDSGNLILHSSDSHPIWQSFSHPSHTLLPNQPFNVSLQLSSSQPSNHLGFYTLKMLQQPNSLSLGLTFNSLQSDYPLPETGRNYSYWSVPEISNVTGEVYAVLDEKGSFGIVYGGGSGGVVYVHKNDESSKVFDEMPVLRRLTLEANGNLRLYRWDDDVNGSQQWVAEWAAVSNPCGIAGVCGSGVCRLKGSKSNSSCSCLPGTSQGHGSDDSDGGCLGINTSLVGGCDGDRRRLTARLRIAMVNLTNYYYGESSVIANYSDVATTAKCGDACLGDCNCVASVYGLKEEKAYCWILRRLEFGGFEDPTSTLFVKVWDDGSSAAPEGDSGGSGGGDHRKKTLILPIVLCMSVLIGLLCFLLYYTLHGKKALKNAIKCSIMVSGAPVNFSYRDLQSATSNFSHLLGTGGFGSVYKGNMGDGALIAVKKLERFLPHGEKEFITEVNTIGSMHHMNLVQLCGFCSEERHRLLVYEFMQNGSLDKWIFPSYNSHEFQDKLLDWRTRFNIAIATAQGIAYFHEQCRNRVIHCDIKPENILLDENFCPKVSDFGLAKLMGREHSQVVTMVRGTRGYLAPEWVSNRPITVKADVYSYGMLLLEIIGGRRNLDMSLDAADFFYPGWAFKEMSNGTPMKVADKRLMGMVEEDELIRALKVALWCIQDEIFMRPTMGEAVKMLEGSVEINPPPMPQTVLELIEEGLDHVYRAMKREFTYCDPTHSLTTHPSSNATCSYSTMSPR</sequence>
<dbReference type="PROSITE" id="PS50011">
    <property type="entry name" value="PROTEIN_KINASE_DOM"/>
    <property type="match status" value="1"/>
</dbReference>
<dbReference type="InterPro" id="IPR017441">
    <property type="entry name" value="Protein_kinase_ATP_BS"/>
</dbReference>
<dbReference type="InterPro" id="IPR024171">
    <property type="entry name" value="SRK-like_kinase"/>
</dbReference>
<feature type="binding site" evidence="18">
    <location>
        <position position="553"/>
    </location>
    <ligand>
        <name>ATP</name>
        <dbReference type="ChEBI" id="CHEBI:30616"/>
    </ligand>
</feature>
<keyword evidence="7 17" id="KW-0547">Nucleotide-binding</keyword>
<proteinExistence type="inferred from homology"/>
<dbReference type="GO" id="GO:0005524">
    <property type="term" value="F:ATP binding"/>
    <property type="evidence" value="ECO:0007669"/>
    <property type="project" value="UniProtKB-UniRule"/>
</dbReference>
<dbReference type="FunFam" id="3.30.200.20:FF:000059">
    <property type="entry name" value="S-receptor-like serine/threonine-protein kinase"/>
    <property type="match status" value="1"/>
</dbReference>
<dbReference type="Gene3D" id="2.90.10.10">
    <property type="entry name" value="Bulb-type lectin domain"/>
    <property type="match status" value="1"/>
</dbReference>
<dbReference type="FunFam" id="1.10.510.10:FF:000384">
    <property type="entry name" value="G-type lectin S-receptor-like serine/threonine-protein kinase"/>
    <property type="match status" value="1"/>
</dbReference>
<evidence type="ECO:0000256" key="9">
    <source>
        <dbReference type="ARBA" id="ARBA00022840"/>
    </source>
</evidence>
<feature type="transmembrane region" description="Helical" evidence="19">
    <location>
        <begin position="468"/>
        <end position="489"/>
    </location>
</feature>
<evidence type="ECO:0000256" key="17">
    <source>
        <dbReference type="PIRNR" id="PIRNR000641"/>
    </source>
</evidence>
<dbReference type="InterPro" id="IPR011009">
    <property type="entry name" value="Kinase-like_dom_sf"/>
</dbReference>
<evidence type="ECO:0000256" key="14">
    <source>
        <dbReference type="ARBA" id="ARBA00023180"/>
    </source>
</evidence>
<evidence type="ECO:0000256" key="3">
    <source>
        <dbReference type="ARBA" id="ARBA00022536"/>
    </source>
</evidence>
<dbReference type="Pfam" id="PF00954">
    <property type="entry name" value="S_locus_glycop"/>
    <property type="match status" value="1"/>
</dbReference>
<evidence type="ECO:0000256" key="10">
    <source>
        <dbReference type="ARBA" id="ARBA00022989"/>
    </source>
</evidence>
<evidence type="ECO:0000259" key="21">
    <source>
        <dbReference type="PROSITE" id="PS50011"/>
    </source>
</evidence>
<keyword evidence="13" id="KW-0675">Receptor</keyword>
<evidence type="ECO:0000313" key="23">
    <source>
        <dbReference type="EMBL" id="KAK9103778.1"/>
    </source>
</evidence>
<evidence type="ECO:0000256" key="4">
    <source>
        <dbReference type="ARBA" id="ARBA00022679"/>
    </source>
</evidence>
<feature type="domain" description="Bulb-type lectin" evidence="22">
    <location>
        <begin position="29"/>
        <end position="148"/>
    </location>
</feature>
<dbReference type="PANTHER" id="PTHR47974:SF29">
    <property type="entry name" value="RECEPTOR-LIKE SERINE_THREONINE-PROTEIN KINASE"/>
    <property type="match status" value="1"/>
</dbReference>
<dbReference type="PROSITE" id="PS00107">
    <property type="entry name" value="PROTEIN_KINASE_ATP"/>
    <property type="match status" value="1"/>
</dbReference>
<keyword evidence="2 17" id="KW-0723">Serine/threonine-protein kinase</keyword>
<comment type="catalytic activity">
    <reaction evidence="16 17">
        <text>L-seryl-[protein] + ATP = O-phospho-L-seryl-[protein] + ADP + H(+)</text>
        <dbReference type="Rhea" id="RHEA:17989"/>
        <dbReference type="Rhea" id="RHEA-COMP:9863"/>
        <dbReference type="Rhea" id="RHEA-COMP:11604"/>
        <dbReference type="ChEBI" id="CHEBI:15378"/>
        <dbReference type="ChEBI" id="CHEBI:29999"/>
        <dbReference type="ChEBI" id="CHEBI:30616"/>
        <dbReference type="ChEBI" id="CHEBI:83421"/>
        <dbReference type="ChEBI" id="CHEBI:456216"/>
        <dbReference type="EC" id="2.7.11.1"/>
    </reaction>
</comment>
<evidence type="ECO:0000256" key="20">
    <source>
        <dbReference type="SAM" id="SignalP"/>
    </source>
</evidence>
<feature type="signal peptide" evidence="20">
    <location>
        <begin position="1"/>
        <end position="19"/>
    </location>
</feature>
<evidence type="ECO:0000259" key="22">
    <source>
        <dbReference type="PROSITE" id="PS50927"/>
    </source>
</evidence>
<accession>A0AAP0F965</accession>
<keyword evidence="6 20" id="KW-0732">Signal</keyword>
<evidence type="ECO:0000256" key="16">
    <source>
        <dbReference type="ARBA" id="ARBA00048679"/>
    </source>
</evidence>
<name>A0AAP0F965_9MAGN</name>
<evidence type="ECO:0000256" key="19">
    <source>
        <dbReference type="SAM" id="Phobius"/>
    </source>
</evidence>
<reference evidence="23 24" key="1">
    <citation type="submission" date="2024-01" db="EMBL/GenBank/DDBJ databases">
        <title>Genome assemblies of Stephania.</title>
        <authorList>
            <person name="Yang L."/>
        </authorList>
    </citation>
    <scope>NUCLEOTIDE SEQUENCE [LARGE SCALE GENOMIC DNA]</scope>
    <source>
        <strain evidence="23">QJT</strain>
        <tissue evidence="23">Leaf</tissue>
    </source>
</reference>
<feature type="chain" id="PRO_5042952750" description="Receptor-like serine/threonine-protein kinase" evidence="20">
    <location>
        <begin position="20"/>
        <end position="860"/>
    </location>
</feature>
<dbReference type="PROSITE" id="PS00108">
    <property type="entry name" value="PROTEIN_KINASE_ST"/>
    <property type="match status" value="1"/>
</dbReference>
<keyword evidence="11 19" id="KW-0472">Membrane</keyword>
<dbReference type="PIRSF" id="PIRSF000641">
    <property type="entry name" value="SRK"/>
    <property type="match status" value="1"/>
</dbReference>
<dbReference type="PANTHER" id="PTHR47974">
    <property type="entry name" value="OS07G0415500 PROTEIN"/>
    <property type="match status" value="1"/>
</dbReference>
<dbReference type="SUPFAM" id="SSF56112">
    <property type="entry name" value="Protein kinase-like (PK-like)"/>
    <property type="match status" value="1"/>
</dbReference>
<evidence type="ECO:0000256" key="15">
    <source>
        <dbReference type="ARBA" id="ARBA00047899"/>
    </source>
</evidence>
<feature type="domain" description="Protein kinase" evidence="21">
    <location>
        <begin position="524"/>
        <end position="803"/>
    </location>
</feature>
<dbReference type="Gene3D" id="3.30.200.20">
    <property type="entry name" value="Phosphorylase Kinase, domain 1"/>
    <property type="match status" value="1"/>
</dbReference>
<protein>
    <recommendedName>
        <fullName evidence="17">Receptor-like serine/threonine-protein kinase</fullName>
        <ecNumber evidence="17">2.7.11.1</ecNumber>
    </recommendedName>
</protein>
<dbReference type="EC" id="2.7.11.1" evidence="17"/>
<keyword evidence="14" id="KW-0325">Glycoprotein</keyword>
<dbReference type="InterPro" id="IPR008271">
    <property type="entry name" value="Ser/Thr_kinase_AS"/>
</dbReference>
<evidence type="ECO:0000313" key="24">
    <source>
        <dbReference type="Proteomes" id="UP001417504"/>
    </source>
</evidence>
<dbReference type="Pfam" id="PF00069">
    <property type="entry name" value="Pkinase"/>
    <property type="match status" value="1"/>
</dbReference>
<keyword evidence="3" id="KW-0245">EGF-like domain</keyword>
<keyword evidence="24" id="KW-1185">Reference proteome</keyword>
<dbReference type="SMART" id="SM00108">
    <property type="entry name" value="B_lectin"/>
    <property type="match status" value="1"/>
</dbReference>
<keyword evidence="12" id="KW-1015">Disulfide bond</keyword>
<organism evidence="23 24">
    <name type="scientific">Stephania japonica</name>
    <dbReference type="NCBI Taxonomy" id="461633"/>
    <lineage>
        <taxon>Eukaryota</taxon>
        <taxon>Viridiplantae</taxon>
        <taxon>Streptophyta</taxon>
        <taxon>Embryophyta</taxon>
        <taxon>Tracheophyta</taxon>
        <taxon>Spermatophyta</taxon>
        <taxon>Magnoliopsida</taxon>
        <taxon>Ranunculales</taxon>
        <taxon>Menispermaceae</taxon>
        <taxon>Menispermoideae</taxon>
        <taxon>Cissampelideae</taxon>
        <taxon>Stephania</taxon>
    </lineage>
</organism>